<dbReference type="EMBL" id="AUNB01000010">
    <property type="protein sequence ID" value="KEO61102.1"/>
    <property type="molecule type" value="Genomic_DNA"/>
</dbReference>
<dbReference type="PANTHER" id="PTHR24171">
    <property type="entry name" value="ANKYRIN REPEAT DOMAIN-CONTAINING PROTEIN 39-RELATED"/>
    <property type="match status" value="1"/>
</dbReference>
<feature type="repeat" description="ANK" evidence="3">
    <location>
        <begin position="491"/>
        <end position="523"/>
    </location>
</feature>
<dbReference type="Pfam" id="PF12796">
    <property type="entry name" value="Ank_2"/>
    <property type="match status" value="1"/>
</dbReference>
<name>A0A074KHT6_9RHOB</name>
<dbReference type="GO" id="GO:0085020">
    <property type="term" value="P:protein K6-linked ubiquitination"/>
    <property type="evidence" value="ECO:0007669"/>
    <property type="project" value="TreeGrafter"/>
</dbReference>
<reference evidence="4 5" key="1">
    <citation type="journal article" date="2015" name="Antonie Van Leeuwenhoek">
        <title>Thioclava indica sp. nov., isolated from surface seawater of the Indian Ocean.</title>
        <authorList>
            <person name="Liu Y."/>
            <person name="Lai Q."/>
            <person name="Du J."/>
            <person name="Xu H."/>
            <person name="Jiang L."/>
            <person name="Shao Z."/>
        </authorList>
    </citation>
    <scope>NUCLEOTIDE SEQUENCE [LARGE SCALE GENOMIC DNA]</scope>
    <source>
        <strain evidence="4 5">DT23-4</strain>
    </source>
</reference>
<dbReference type="SUPFAM" id="SSF48403">
    <property type="entry name" value="Ankyrin repeat"/>
    <property type="match status" value="1"/>
</dbReference>
<dbReference type="AlphaFoldDB" id="A0A074KHT6"/>
<dbReference type="RefSeq" id="WP_038128206.1">
    <property type="nucleotide sequence ID" value="NZ_AUNB01000010.1"/>
</dbReference>
<gene>
    <name evidence="4" type="ORF">DT23_10225</name>
</gene>
<evidence type="ECO:0000256" key="1">
    <source>
        <dbReference type="ARBA" id="ARBA00022737"/>
    </source>
</evidence>
<dbReference type="Gene3D" id="1.25.40.20">
    <property type="entry name" value="Ankyrin repeat-containing domain"/>
    <property type="match status" value="2"/>
</dbReference>
<dbReference type="InterPro" id="IPR036770">
    <property type="entry name" value="Ankyrin_rpt-contain_sf"/>
</dbReference>
<dbReference type="STRING" id="1353528.DT23_10225"/>
<dbReference type="InterPro" id="IPR002110">
    <property type="entry name" value="Ankyrin_rpt"/>
</dbReference>
<keyword evidence="1" id="KW-0677">Repeat</keyword>
<evidence type="ECO:0000313" key="4">
    <source>
        <dbReference type="EMBL" id="KEO61102.1"/>
    </source>
</evidence>
<organism evidence="4 5">
    <name type="scientific">Thioclava indica</name>
    <dbReference type="NCBI Taxonomy" id="1353528"/>
    <lineage>
        <taxon>Bacteria</taxon>
        <taxon>Pseudomonadati</taxon>
        <taxon>Pseudomonadota</taxon>
        <taxon>Alphaproteobacteria</taxon>
        <taxon>Rhodobacterales</taxon>
        <taxon>Paracoccaceae</taxon>
        <taxon>Thioclava</taxon>
    </lineage>
</organism>
<dbReference type="PANTHER" id="PTHR24171:SF11">
    <property type="entry name" value="26S PROTEASOME NON-ATPASE REGULATORY SUBUNIT 10"/>
    <property type="match status" value="1"/>
</dbReference>
<comment type="caution">
    <text evidence="4">The sequence shown here is derived from an EMBL/GenBank/DDBJ whole genome shotgun (WGS) entry which is preliminary data.</text>
</comment>
<dbReference type="PROSITE" id="PS50088">
    <property type="entry name" value="ANK_REPEAT"/>
    <property type="match status" value="2"/>
</dbReference>
<evidence type="ECO:0000313" key="5">
    <source>
        <dbReference type="Proteomes" id="UP000027471"/>
    </source>
</evidence>
<dbReference type="Proteomes" id="UP000027471">
    <property type="component" value="Unassembled WGS sequence"/>
</dbReference>
<protein>
    <submittedName>
        <fullName evidence="4">Uncharacterized protein</fullName>
    </submittedName>
</protein>
<sequence>MKDQGATRLALEIETKPGLRRGVENWEASIKRWSKGEHDIQINTILALLKNWDRKFARALLGARLYQRYCDLSLVDCQKHVLDYEIPFNLDVIQSAIGKLMQLPDLRRSCELTDAQQSAVNEIARLTDPRREKMHGDAATAETLFESLESSLRGQPRLAGLGFYRGHYFAQMGELESALKAFDNAADWFQFRSAVQLKRCLHYVLNISQMLGKQRIYGKWKGFCEGLGLRLDIPDANLAVARDFPNLFPEADPVFKSHPVENYVLDLSKWENRLVDLRNPNRTIKGYGPTPSPQLAIFAHLGQLDKVKQLLAAGADPNILDQSGGSALLNALQGGHDTCFWALMPMTRRELINSRTKGGKSLLFEAIANGRADILQALLDQGADVEMKGPKQQTALFEVVGHFADPNAFVQAAMQNGMAGADIPAALRKTSSPFVDEEVKAQSTSQYTPEELAILPEIAKQFVRGDSSAIREIIRLLLDAGADVNAPIGEGKLTPFLYAAEVGNPWLLKSLIDHGAEIRSRDARGGTALSRLHFFGHSRLVSEFLSWLPPSDRIWLRETAMFD</sequence>
<dbReference type="GO" id="GO:0004842">
    <property type="term" value="F:ubiquitin-protein transferase activity"/>
    <property type="evidence" value="ECO:0007669"/>
    <property type="project" value="TreeGrafter"/>
</dbReference>
<dbReference type="eggNOG" id="COG0666">
    <property type="taxonomic scope" value="Bacteria"/>
</dbReference>
<keyword evidence="2 3" id="KW-0040">ANK repeat</keyword>
<evidence type="ECO:0000256" key="3">
    <source>
        <dbReference type="PROSITE-ProRule" id="PRU00023"/>
    </source>
</evidence>
<evidence type="ECO:0000256" key="2">
    <source>
        <dbReference type="ARBA" id="ARBA00023043"/>
    </source>
</evidence>
<dbReference type="PROSITE" id="PS50297">
    <property type="entry name" value="ANK_REP_REGION"/>
    <property type="match status" value="1"/>
</dbReference>
<dbReference type="SMART" id="SM00248">
    <property type="entry name" value="ANK"/>
    <property type="match status" value="3"/>
</dbReference>
<proteinExistence type="predicted"/>
<keyword evidence="5" id="KW-1185">Reference proteome</keyword>
<dbReference type="OrthoDB" id="9812708at2"/>
<feature type="repeat" description="ANK" evidence="3">
    <location>
        <begin position="358"/>
        <end position="390"/>
    </location>
</feature>
<accession>A0A074KHT6</accession>